<evidence type="ECO:0000259" key="2">
    <source>
        <dbReference type="Pfam" id="PF04892"/>
    </source>
</evidence>
<accession>B8I707</accession>
<dbReference type="PANTHER" id="PTHR36834">
    <property type="entry name" value="MEMBRANE PROTEIN-RELATED"/>
    <property type="match status" value="1"/>
</dbReference>
<dbReference type="AlphaFoldDB" id="B8I707"/>
<feature type="transmembrane region" description="Helical" evidence="1">
    <location>
        <begin position="200"/>
        <end position="217"/>
    </location>
</feature>
<feature type="domain" description="VanZ-like" evidence="2">
    <location>
        <begin position="47"/>
        <end position="175"/>
    </location>
</feature>
<dbReference type="PANTHER" id="PTHR36834:SF1">
    <property type="entry name" value="INTEGRAL MEMBRANE PROTEIN"/>
    <property type="match status" value="1"/>
</dbReference>
<keyword evidence="4" id="KW-1185">Reference proteome</keyword>
<dbReference type="EMBL" id="CP001348">
    <property type="protein sequence ID" value="ACL76999.1"/>
    <property type="molecule type" value="Genomic_DNA"/>
</dbReference>
<evidence type="ECO:0000313" key="3">
    <source>
        <dbReference type="EMBL" id="ACL76999.1"/>
    </source>
</evidence>
<feature type="transmembrane region" description="Helical" evidence="1">
    <location>
        <begin position="157"/>
        <end position="179"/>
    </location>
</feature>
<protein>
    <submittedName>
        <fullName evidence="3">VanZ family protein</fullName>
    </submittedName>
</protein>
<dbReference type="OrthoDB" id="9805025at2"/>
<dbReference type="STRING" id="394503.Ccel_2680"/>
<dbReference type="RefSeq" id="WP_015926081.1">
    <property type="nucleotide sequence ID" value="NC_011898.1"/>
</dbReference>
<dbReference type="Proteomes" id="UP000001349">
    <property type="component" value="Chromosome"/>
</dbReference>
<organism evidence="3 4">
    <name type="scientific">Ruminiclostridium cellulolyticum (strain ATCC 35319 / DSM 5812 / JCM 6584 / H10)</name>
    <name type="common">Clostridium cellulolyticum</name>
    <dbReference type="NCBI Taxonomy" id="394503"/>
    <lineage>
        <taxon>Bacteria</taxon>
        <taxon>Bacillati</taxon>
        <taxon>Bacillota</taxon>
        <taxon>Clostridia</taxon>
        <taxon>Eubacteriales</taxon>
        <taxon>Oscillospiraceae</taxon>
        <taxon>Ruminiclostridium</taxon>
    </lineage>
</organism>
<dbReference type="KEGG" id="cce:Ccel_2680"/>
<dbReference type="eggNOG" id="COG4767">
    <property type="taxonomic scope" value="Bacteria"/>
</dbReference>
<dbReference type="InterPro" id="IPR053150">
    <property type="entry name" value="Teicoplanin_resist-assoc"/>
</dbReference>
<keyword evidence="1" id="KW-0812">Transmembrane</keyword>
<gene>
    <name evidence="3" type="ordered locus">Ccel_2680</name>
</gene>
<keyword evidence="1" id="KW-0472">Membrane</keyword>
<sequence length="220" mass="25395">MNNITSALYEAVPFYIAVIPFTILNLYIIKKKRELLNVEYRITEKIFTLGFILSLMFILSITIGNNPPLKFQNVTWQNISVRPFEGVYMQYVLGVNGNIYSIINLFGNILIFAPWGFFLAAYYKENKNEKFKILLIAFLTSFSIETIQLFSGRSADITDIILNTIGVLLGRFVFCYLNIIFNEFFNNMHIRYPNNNNNKVKVFTVVQVISCLIFLVASQS</sequence>
<evidence type="ECO:0000256" key="1">
    <source>
        <dbReference type="SAM" id="Phobius"/>
    </source>
</evidence>
<keyword evidence="1" id="KW-1133">Transmembrane helix</keyword>
<dbReference type="InterPro" id="IPR006976">
    <property type="entry name" value="VanZ-like"/>
</dbReference>
<feature type="transmembrane region" description="Helical" evidence="1">
    <location>
        <begin position="133"/>
        <end position="151"/>
    </location>
</feature>
<dbReference type="HOGENOM" id="CLU_077618_4_1_9"/>
<reference evidence="3 4" key="1">
    <citation type="submission" date="2009-01" db="EMBL/GenBank/DDBJ databases">
        <title>Complete sequence of Clostridium cellulolyticum H10.</title>
        <authorList>
            <consortium name="US DOE Joint Genome Institute"/>
            <person name="Lucas S."/>
            <person name="Copeland A."/>
            <person name="Lapidus A."/>
            <person name="Glavina del Rio T."/>
            <person name="Dalin E."/>
            <person name="Tice H."/>
            <person name="Bruce D."/>
            <person name="Goodwin L."/>
            <person name="Pitluck S."/>
            <person name="Chertkov O."/>
            <person name="Saunders E."/>
            <person name="Brettin T."/>
            <person name="Detter J.C."/>
            <person name="Han C."/>
            <person name="Larimer F."/>
            <person name="Land M."/>
            <person name="Hauser L."/>
            <person name="Kyrpides N."/>
            <person name="Ivanova N."/>
            <person name="Zhou J."/>
            <person name="Richardson P."/>
        </authorList>
    </citation>
    <scope>NUCLEOTIDE SEQUENCE [LARGE SCALE GENOMIC DNA]</scope>
    <source>
        <strain evidence="4">ATCC 35319 / DSM 5812 / JCM 6584 / H10</strain>
    </source>
</reference>
<dbReference type="Pfam" id="PF04892">
    <property type="entry name" value="VanZ"/>
    <property type="match status" value="1"/>
</dbReference>
<feature type="transmembrane region" description="Helical" evidence="1">
    <location>
        <begin position="42"/>
        <end position="63"/>
    </location>
</feature>
<proteinExistence type="predicted"/>
<feature type="transmembrane region" description="Helical" evidence="1">
    <location>
        <begin position="12"/>
        <end position="30"/>
    </location>
</feature>
<name>B8I707_RUMCH</name>
<feature type="transmembrane region" description="Helical" evidence="1">
    <location>
        <begin position="99"/>
        <end position="121"/>
    </location>
</feature>
<evidence type="ECO:0000313" key="4">
    <source>
        <dbReference type="Proteomes" id="UP000001349"/>
    </source>
</evidence>